<dbReference type="EMBL" id="JACEFO010001953">
    <property type="protein sequence ID" value="KAF8692005.1"/>
    <property type="molecule type" value="Genomic_DNA"/>
</dbReference>
<evidence type="ECO:0000313" key="2">
    <source>
        <dbReference type="Proteomes" id="UP000636709"/>
    </source>
</evidence>
<dbReference type="Proteomes" id="UP000636709">
    <property type="component" value="Unassembled WGS sequence"/>
</dbReference>
<gene>
    <name evidence="1" type="ORF">HU200_039952</name>
</gene>
<protein>
    <submittedName>
        <fullName evidence="1">Uncharacterized protein</fullName>
    </submittedName>
</protein>
<accession>A0A835EHY3</accession>
<reference evidence="1" key="1">
    <citation type="submission" date="2020-07" db="EMBL/GenBank/DDBJ databases">
        <title>Genome sequence and genetic diversity analysis of an under-domesticated orphan crop, white fonio (Digitaria exilis).</title>
        <authorList>
            <person name="Bennetzen J.L."/>
            <person name="Chen S."/>
            <person name="Ma X."/>
            <person name="Wang X."/>
            <person name="Yssel A.E.J."/>
            <person name="Chaluvadi S.R."/>
            <person name="Johnson M."/>
            <person name="Gangashetty P."/>
            <person name="Hamidou F."/>
            <person name="Sanogo M.D."/>
            <person name="Zwaenepoel A."/>
            <person name="Wallace J."/>
            <person name="Van De Peer Y."/>
            <person name="Van Deynze A."/>
        </authorList>
    </citation>
    <scope>NUCLEOTIDE SEQUENCE</scope>
    <source>
        <tissue evidence="1">Leaves</tissue>
    </source>
</reference>
<proteinExistence type="predicted"/>
<comment type="caution">
    <text evidence="1">The sequence shown here is derived from an EMBL/GenBank/DDBJ whole genome shotgun (WGS) entry which is preliminary data.</text>
</comment>
<sequence length="78" mass="8530">MASGSKKTASSHTTEVVTGAHSFKIVGYTLNNGCWEIHSVGHLHDRQLRLGHLLLSGRGQRGYQRVCGRLSVAGEEER</sequence>
<name>A0A835EHY3_9POAL</name>
<organism evidence="1 2">
    <name type="scientific">Digitaria exilis</name>
    <dbReference type="NCBI Taxonomy" id="1010633"/>
    <lineage>
        <taxon>Eukaryota</taxon>
        <taxon>Viridiplantae</taxon>
        <taxon>Streptophyta</taxon>
        <taxon>Embryophyta</taxon>
        <taxon>Tracheophyta</taxon>
        <taxon>Spermatophyta</taxon>
        <taxon>Magnoliopsida</taxon>
        <taxon>Liliopsida</taxon>
        <taxon>Poales</taxon>
        <taxon>Poaceae</taxon>
        <taxon>PACMAD clade</taxon>
        <taxon>Panicoideae</taxon>
        <taxon>Panicodae</taxon>
        <taxon>Paniceae</taxon>
        <taxon>Anthephorinae</taxon>
        <taxon>Digitaria</taxon>
    </lineage>
</organism>
<evidence type="ECO:0000313" key="1">
    <source>
        <dbReference type="EMBL" id="KAF8692005.1"/>
    </source>
</evidence>
<keyword evidence="2" id="KW-1185">Reference proteome</keyword>
<dbReference type="AlphaFoldDB" id="A0A835EHY3"/>